<dbReference type="RefSeq" id="WP_209558338.1">
    <property type="nucleotide sequence ID" value="NZ_JAEDXU010000008.1"/>
</dbReference>
<keyword evidence="2" id="KW-0175">Coiled coil</keyword>
<protein>
    <recommendedName>
        <fullName evidence="3">LXG domain-containing protein</fullName>
    </recommendedName>
</protein>
<dbReference type="Proteomes" id="UP000673375">
    <property type="component" value="Unassembled WGS sequence"/>
</dbReference>
<organism evidence="4 5">
    <name type="scientific">Enterococcus larvae</name>
    <dbReference type="NCBI Taxonomy" id="2794352"/>
    <lineage>
        <taxon>Bacteria</taxon>
        <taxon>Bacillati</taxon>
        <taxon>Bacillota</taxon>
        <taxon>Bacilli</taxon>
        <taxon>Lactobacillales</taxon>
        <taxon>Enterococcaceae</taxon>
        <taxon>Enterococcus</taxon>
    </lineage>
</organism>
<evidence type="ECO:0000256" key="1">
    <source>
        <dbReference type="ARBA" id="ARBA00034117"/>
    </source>
</evidence>
<accession>A0ABS4CP66</accession>
<evidence type="ECO:0000313" key="4">
    <source>
        <dbReference type="EMBL" id="MBP1047559.1"/>
    </source>
</evidence>
<name>A0ABS4CP66_9ENTE</name>
<gene>
    <name evidence="4" type="ORF">I6N96_14830</name>
</gene>
<evidence type="ECO:0000313" key="5">
    <source>
        <dbReference type="Proteomes" id="UP000673375"/>
    </source>
</evidence>
<evidence type="ECO:0000256" key="2">
    <source>
        <dbReference type="SAM" id="Coils"/>
    </source>
</evidence>
<dbReference type="InterPro" id="IPR051768">
    <property type="entry name" value="Bact_secretion_toxin"/>
</dbReference>
<sequence>MSIDMYLSQTQTQSSSVKALCTRQQNSYERLINSFGKFTSDTELRSQAYDSAKCFFDVVLIPLVQGATLLSETVMEANQKFPEEYIARVESGDLKSSELEEQINEWNEQILALEEQRKVIRSSSIDPLTKVFQLTKNALVSGMYSKIKSELEEKLRKLTDFHSYSPSIFSDIEQLKALVQEGNSQANGCWNGENGVFVLPEKSKMGWAEKVAQQWQERLRRQKNPTVYDENGEYGGDQGSPASKFYSDEKFAEIIRSYYPDYTEAEMLILLRRLNNEGCGYVAMINTIFVHYENDPKGFEEKFGFPMYSIDENGYKVMNYDYLLVDFYCATDNRNKKSFLFFSWEELDEYEDYKEKDRDGNIIDGPKSDYDLRQDATGSGTSVDSREYRMEKYMSDHGISVDVRENISATASNYDKLAADGQVVIRVNPVKMYDKNGNEKYIEGGHAMTVTGKDSNGNLIVSSWGEIYTVNPNDFPVSNYDGSYADLQVVVYE</sequence>
<comment type="similarity">
    <text evidence="1">In the N-terminal section; belongs to the LXG family.</text>
</comment>
<comment type="caution">
    <text evidence="4">The sequence shown here is derived from an EMBL/GenBank/DDBJ whole genome shotgun (WGS) entry which is preliminary data.</text>
</comment>
<dbReference type="PANTHER" id="PTHR34976:SF1">
    <property type="entry name" value="TOXIN BC_0920"/>
    <property type="match status" value="1"/>
</dbReference>
<feature type="coiled-coil region" evidence="2">
    <location>
        <begin position="89"/>
        <end position="123"/>
    </location>
</feature>
<evidence type="ECO:0000259" key="3">
    <source>
        <dbReference type="PROSITE" id="PS51756"/>
    </source>
</evidence>
<proteinExistence type="inferred from homology"/>
<reference evidence="4 5" key="1">
    <citation type="submission" date="2020-12" db="EMBL/GenBank/DDBJ databases">
        <title>Vagococcus allomyrinae sp. nov. and Enterococcus lavae sp. nov., isolated from the larvae of Allomyrina dichotoma.</title>
        <authorList>
            <person name="Lee S.D."/>
        </authorList>
    </citation>
    <scope>NUCLEOTIDE SEQUENCE [LARGE SCALE GENOMIC DNA]</scope>
    <source>
        <strain evidence="4 5">BWM-S5</strain>
    </source>
</reference>
<feature type="domain" description="LXG" evidence="3">
    <location>
        <begin position="1"/>
        <end position="228"/>
    </location>
</feature>
<dbReference type="PANTHER" id="PTHR34976">
    <property type="entry name" value="RIBONUCLEASE YQCG-RELATED"/>
    <property type="match status" value="1"/>
</dbReference>
<dbReference type="InterPro" id="IPR006829">
    <property type="entry name" value="LXG_dom"/>
</dbReference>
<keyword evidence="5" id="KW-1185">Reference proteome</keyword>
<dbReference type="EMBL" id="JAEDXU010000008">
    <property type="protein sequence ID" value="MBP1047559.1"/>
    <property type="molecule type" value="Genomic_DNA"/>
</dbReference>
<dbReference type="PROSITE" id="PS51756">
    <property type="entry name" value="LXG"/>
    <property type="match status" value="1"/>
</dbReference>